<feature type="transmembrane region" description="Helical" evidence="1">
    <location>
        <begin position="298"/>
        <end position="316"/>
    </location>
</feature>
<keyword evidence="1" id="KW-0812">Transmembrane</keyword>
<dbReference type="EMBL" id="CP011158">
    <property type="protein sequence ID" value="ANB92502.1"/>
    <property type="molecule type" value="Genomic_DNA"/>
</dbReference>
<dbReference type="InterPro" id="IPR032713">
    <property type="entry name" value="EmrE"/>
</dbReference>
<evidence type="ECO:0000256" key="1">
    <source>
        <dbReference type="SAM" id="Phobius"/>
    </source>
</evidence>
<protein>
    <recommendedName>
        <fullName evidence="4">Multidrug resistance efflux transporter family protein</fullName>
    </recommendedName>
</protein>
<sequence>MARLVLLGLLAGLFFSTTFVLNELMASQNGHWFWSASGRYIFMWFILSALIALKDGVKTLVGLSALFMDYWKFWCVTGGIGFGGFYAFLCFGADHASGWIIAATFQLTAVASLIVLAVFGERLNKRIIGTSLLIFIGVLIANLGEGPNHTTSSTSTLLLMSALPAFIAGFCFPVGNQLVWYGTTKPTHHNALTQAILHITSPLMHSALNKVWLLTTGSLPLWLVLGFVIQPDLPNTSQVFNTFFVALFAGVITTGIFLLARSKATTIAQIATIDATQASEVLFAILGGMALLGTSAPSLISMIGVLMIMVGLFGFAKMQA</sequence>
<feature type="transmembrane region" description="Helical" evidence="1">
    <location>
        <begin position="32"/>
        <end position="53"/>
    </location>
</feature>
<proteinExistence type="predicted"/>
<feature type="transmembrane region" description="Helical" evidence="1">
    <location>
        <begin position="127"/>
        <end position="144"/>
    </location>
</feature>
<dbReference type="Pfam" id="PF13536">
    <property type="entry name" value="EmrE"/>
    <property type="match status" value="1"/>
</dbReference>
<keyword evidence="3" id="KW-1185">Reference proteome</keyword>
<feature type="transmembrane region" description="Helical" evidence="1">
    <location>
        <begin position="99"/>
        <end position="120"/>
    </location>
</feature>
<dbReference type="Proteomes" id="UP000076765">
    <property type="component" value="Chromosome"/>
</dbReference>
<accession>A0ABM6BFS5</accession>
<feature type="transmembrane region" description="Helical" evidence="1">
    <location>
        <begin position="242"/>
        <end position="260"/>
    </location>
</feature>
<evidence type="ECO:0000313" key="3">
    <source>
        <dbReference type="Proteomes" id="UP000076765"/>
    </source>
</evidence>
<keyword evidence="1" id="KW-1133">Transmembrane helix</keyword>
<feature type="transmembrane region" description="Helical" evidence="1">
    <location>
        <begin position="73"/>
        <end position="93"/>
    </location>
</feature>
<name>A0ABM6BFS5_9GAMM</name>
<organism evidence="2 3">
    <name type="scientific">Moraxella ovis</name>
    <dbReference type="NCBI Taxonomy" id="29433"/>
    <lineage>
        <taxon>Bacteria</taxon>
        <taxon>Pseudomonadati</taxon>
        <taxon>Pseudomonadota</taxon>
        <taxon>Gammaproteobacteria</taxon>
        <taxon>Moraxellales</taxon>
        <taxon>Moraxellaceae</taxon>
        <taxon>Moraxella</taxon>
    </lineage>
</organism>
<feature type="transmembrane region" description="Helical" evidence="1">
    <location>
        <begin position="156"/>
        <end position="175"/>
    </location>
</feature>
<feature type="transmembrane region" description="Helical" evidence="1">
    <location>
        <begin position="211"/>
        <end position="230"/>
    </location>
</feature>
<reference evidence="2 3" key="1">
    <citation type="submission" date="2015-04" db="EMBL/GenBank/DDBJ databases">
        <authorList>
            <person name="Calcutt M.J."/>
            <person name="Foecking M.F."/>
        </authorList>
    </citation>
    <scope>NUCLEOTIDE SEQUENCE [LARGE SCALE GENOMIC DNA]</scope>
    <source>
        <strain evidence="2 3">199/55</strain>
    </source>
</reference>
<evidence type="ECO:0000313" key="2">
    <source>
        <dbReference type="EMBL" id="ANB92502.1"/>
    </source>
</evidence>
<evidence type="ECO:0008006" key="4">
    <source>
        <dbReference type="Google" id="ProtNLM"/>
    </source>
</evidence>
<keyword evidence="1" id="KW-0472">Membrane</keyword>
<gene>
    <name evidence="2" type="ORF">MOVS_07600</name>
</gene>